<reference evidence="3" key="1">
    <citation type="submission" date="2018-11" db="EMBL/GenBank/DDBJ databases">
        <authorList>
            <person name="Alioto T."/>
            <person name="Alioto T."/>
        </authorList>
    </citation>
    <scope>NUCLEOTIDE SEQUENCE</scope>
</reference>
<dbReference type="EMBL" id="UYJE01003017">
    <property type="protein sequence ID" value="VDI15794.1"/>
    <property type="molecule type" value="Genomic_DNA"/>
</dbReference>
<dbReference type="PANTHER" id="PTHR11046:SF25">
    <property type="match status" value="1"/>
</dbReference>
<keyword evidence="2" id="KW-0175">Coiled coil</keyword>
<evidence type="ECO:0000313" key="4">
    <source>
        <dbReference type="Proteomes" id="UP000596742"/>
    </source>
</evidence>
<dbReference type="PANTHER" id="PTHR11046">
    <property type="entry name" value="OLIGORIBONUCLEASE, MITOCHONDRIAL"/>
    <property type="match status" value="1"/>
</dbReference>
<evidence type="ECO:0000313" key="3">
    <source>
        <dbReference type="EMBL" id="VDI15794.1"/>
    </source>
</evidence>
<feature type="coiled-coil region" evidence="2">
    <location>
        <begin position="351"/>
        <end position="378"/>
    </location>
</feature>
<dbReference type="InterPro" id="IPR022894">
    <property type="entry name" value="Oligoribonuclease"/>
</dbReference>
<proteinExistence type="predicted"/>
<comment type="caution">
    <text evidence="3">The sequence shown here is derived from an EMBL/GenBank/DDBJ whole genome shotgun (WGS) entry which is preliminary data.</text>
</comment>
<accession>A0A8B6DA85</accession>
<dbReference type="OrthoDB" id="6112523at2759"/>
<keyword evidence="4" id="KW-1185">Reference proteome</keyword>
<evidence type="ECO:0000256" key="1">
    <source>
        <dbReference type="ARBA" id="ARBA00022722"/>
    </source>
</evidence>
<dbReference type="GO" id="GO:0000175">
    <property type="term" value="F:3'-5'-RNA exonuclease activity"/>
    <property type="evidence" value="ECO:0007669"/>
    <property type="project" value="InterPro"/>
</dbReference>
<name>A0A8B6DA85_MYTGA</name>
<protein>
    <submittedName>
        <fullName evidence="3">Uncharacterized protein</fullName>
    </submittedName>
</protein>
<dbReference type="AlphaFoldDB" id="A0A8B6DA85"/>
<gene>
    <name evidence="3" type="ORF">MGAL_10B047066</name>
</gene>
<keyword evidence="1" id="KW-0540">Nuclease</keyword>
<organism evidence="3 4">
    <name type="scientific">Mytilus galloprovincialis</name>
    <name type="common">Mediterranean mussel</name>
    <dbReference type="NCBI Taxonomy" id="29158"/>
    <lineage>
        <taxon>Eukaryota</taxon>
        <taxon>Metazoa</taxon>
        <taxon>Spiralia</taxon>
        <taxon>Lophotrochozoa</taxon>
        <taxon>Mollusca</taxon>
        <taxon>Bivalvia</taxon>
        <taxon>Autobranchia</taxon>
        <taxon>Pteriomorphia</taxon>
        <taxon>Mytilida</taxon>
        <taxon>Mytiloidea</taxon>
        <taxon>Mytilidae</taxon>
        <taxon>Mytilinae</taxon>
        <taxon>Mytilus</taxon>
    </lineage>
</organism>
<sequence>MHRDATTKKGRHIYGVGYSTESGKILTAGVREVSDGKAETYVKNTKEILNDISESTNFLEKTSNFMTDRSATEIKTNRLLNAGNNATGTCMDNNINEFRCAVHPVLQFTDICQKEIMKFESNIGFCAASDSKSPSDSKTLTLLRFVSKLFYKDGSGDPLASDGSSTALSMGNVYNHVIDVLKCCEENPYLMLKNYISLFFGPSTQLSDVSTSLFEESLLDSQTEAILAKLVVVLRCKCELLFKDFLKHGKYHEPSNNIIKKSASCPPNNICLERLMAKVDSKFKSAPNCNINSIENTIMYSGNKTGARLEKKSSNDKKNIISEARKSNRSNIKIMKERKSNLFKSHVATIRQREEQQKKELEKRSKHKQDILEQMRDIGIWEDRNKINTELEKC</sequence>
<keyword evidence="1" id="KW-0378">Hydrolase</keyword>
<dbReference type="Proteomes" id="UP000596742">
    <property type="component" value="Unassembled WGS sequence"/>
</dbReference>
<evidence type="ECO:0000256" key="2">
    <source>
        <dbReference type="SAM" id="Coils"/>
    </source>
</evidence>